<dbReference type="Proteomes" id="UP000499080">
    <property type="component" value="Unassembled WGS sequence"/>
</dbReference>
<dbReference type="CDD" id="cd09276">
    <property type="entry name" value="Rnase_HI_RT_non_LTR"/>
    <property type="match status" value="1"/>
</dbReference>
<dbReference type="EMBL" id="BGPR01029229">
    <property type="protein sequence ID" value="GBO00901.1"/>
    <property type="molecule type" value="Genomic_DNA"/>
</dbReference>
<feature type="domain" description="Reverse transcriptase" evidence="1">
    <location>
        <begin position="303"/>
        <end position="582"/>
    </location>
</feature>
<sequence>MDQGPTFISRTGQGFPDLTLLSTSCQDLLESWRVLDKETFSDHRYVCVRLAGDFSFAQDFIFKTKFNTKKFLKLFKKDFEFLQNLCNSISSKEEIDNFYSFLINSVKEAAFGAFKKKPLSKTRVFKFWNSELRIYRNRVTALYKKYNSLKRNGELEVLVQAAGITYRKERSELKKLINLTKRKAWEAFCSRYQIKYSHTFKVAFQKYKRNSNLNINIPNILNPDLNTKANFMLNSFFPDYVLDEFDDLVFSSQSLREITILEIDDLFKNLKGGKAPGLDRIDYNIWLQLFKLNKNFFCDIINVCFRFSYFPITLRNAKVFFLLKPGRDPSVPNSYRPICLLPTLGNIIERLFITQFNEFISLHSLVHPHQFGFRELSNCEVAVNHLVTKIKASREGCHVALVSVDIRAALDSLDWVVLFGLFDKYNFPENIKSFIYSYLSNRTVSFPVLNDVVSKGVCRGCPQGSVLAPHLWNFYFNEILLLNNDRWFLQAYADDLALVLSASSRKLLESVVSNFLDVLFEKLMNLNLIIASEKTLAVVFRGTQNKNKQKRGLATLQRPPIFKIQGRTIRTVDSLKYLGIVIDNLLNWNSHIIYLQKKVYNLIRNFNSVSGPNWGTGVPLLKHWYSSVIQPSLLFGAAVWGGSFTQQQILKLHTIQRVALLKISKAYRTCPTNALNVFLGIPPLHVVANSLYKKFHIWLKRNSIHDFIEIENLDYFIRINNIELKYRVIEFPETIHNADYIIYTDGSGIDGNVGAAVCIFNNDNFIKAFMFKLRNFNSIFQAELSAINFAVGWALENCCKVNIFTDSFSSIQVLKKSNSKSYFINNIKNKMYQAFGSVGLSWMKAHAGIPGNELADHYAKKAINEGEDLFVPAPYSYLKKYINKLTVIDWQRHWEGSKTGKTVSGEGSMIALAINTLLFSSASSAVMADFCTTGACQCPAARRFRMPKTLALEASRDLYTLTARRIYASICSGSFAELKVKDITPLDEFNVGCGLTGIGIVDNDLRFTISLACLKDPTSTSKSPDRSFIVDFPSLGTYLGATRDLHAQSHLQER</sequence>
<dbReference type="InterPro" id="IPR036691">
    <property type="entry name" value="Endo/exonu/phosph_ase_sf"/>
</dbReference>
<dbReference type="Gene3D" id="3.60.10.10">
    <property type="entry name" value="Endonuclease/exonuclease/phosphatase"/>
    <property type="match status" value="1"/>
</dbReference>
<dbReference type="OrthoDB" id="6437652at2759"/>
<accession>A0A4Y2TLH1</accession>
<dbReference type="InterPro" id="IPR000477">
    <property type="entry name" value="RT_dom"/>
</dbReference>
<dbReference type="InterPro" id="IPR043502">
    <property type="entry name" value="DNA/RNA_pol_sf"/>
</dbReference>
<evidence type="ECO:0000259" key="2">
    <source>
        <dbReference type="PROSITE" id="PS50879"/>
    </source>
</evidence>
<dbReference type="Gene3D" id="3.30.420.10">
    <property type="entry name" value="Ribonuclease H-like superfamily/Ribonuclease H"/>
    <property type="match status" value="1"/>
</dbReference>
<reference evidence="3 4" key="1">
    <citation type="journal article" date="2019" name="Sci. Rep.">
        <title>Orb-weaving spider Araneus ventricosus genome elucidates the spidroin gene catalogue.</title>
        <authorList>
            <person name="Kono N."/>
            <person name="Nakamura H."/>
            <person name="Ohtoshi R."/>
            <person name="Moran D.A.P."/>
            <person name="Shinohara A."/>
            <person name="Yoshida Y."/>
            <person name="Fujiwara M."/>
            <person name="Mori M."/>
            <person name="Tomita M."/>
            <person name="Arakawa K."/>
        </authorList>
    </citation>
    <scope>NUCLEOTIDE SEQUENCE [LARGE SCALE GENOMIC DNA]</scope>
</reference>
<name>A0A4Y2TLH1_ARAVE</name>
<dbReference type="AlphaFoldDB" id="A0A4Y2TLH1"/>
<dbReference type="InterPro" id="IPR002156">
    <property type="entry name" value="RNaseH_domain"/>
</dbReference>
<evidence type="ECO:0008006" key="5">
    <source>
        <dbReference type="Google" id="ProtNLM"/>
    </source>
</evidence>
<dbReference type="SUPFAM" id="SSF56219">
    <property type="entry name" value="DNase I-like"/>
    <property type="match status" value="1"/>
</dbReference>
<organism evidence="3 4">
    <name type="scientific">Araneus ventricosus</name>
    <name type="common">Orbweaver spider</name>
    <name type="synonym">Epeira ventricosa</name>
    <dbReference type="NCBI Taxonomy" id="182803"/>
    <lineage>
        <taxon>Eukaryota</taxon>
        <taxon>Metazoa</taxon>
        <taxon>Ecdysozoa</taxon>
        <taxon>Arthropoda</taxon>
        <taxon>Chelicerata</taxon>
        <taxon>Arachnida</taxon>
        <taxon>Araneae</taxon>
        <taxon>Araneomorphae</taxon>
        <taxon>Entelegynae</taxon>
        <taxon>Araneoidea</taxon>
        <taxon>Araneidae</taxon>
        <taxon>Araneus</taxon>
    </lineage>
</organism>
<dbReference type="InterPro" id="IPR036397">
    <property type="entry name" value="RNaseH_sf"/>
</dbReference>
<dbReference type="PROSITE" id="PS50879">
    <property type="entry name" value="RNASE_H_1"/>
    <property type="match status" value="1"/>
</dbReference>
<comment type="caution">
    <text evidence="3">The sequence shown here is derived from an EMBL/GenBank/DDBJ whole genome shotgun (WGS) entry which is preliminary data.</text>
</comment>
<evidence type="ECO:0000313" key="4">
    <source>
        <dbReference type="Proteomes" id="UP000499080"/>
    </source>
</evidence>
<keyword evidence="4" id="KW-1185">Reference proteome</keyword>
<dbReference type="InterPro" id="IPR012337">
    <property type="entry name" value="RNaseH-like_sf"/>
</dbReference>
<dbReference type="CDD" id="cd01650">
    <property type="entry name" value="RT_nLTR_like"/>
    <property type="match status" value="1"/>
</dbReference>
<dbReference type="PANTHER" id="PTHR19446">
    <property type="entry name" value="REVERSE TRANSCRIPTASES"/>
    <property type="match status" value="1"/>
</dbReference>
<dbReference type="SUPFAM" id="SSF56672">
    <property type="entry name" value="DNA/RNA polymerases"/>
    <property type="match status" value="1"/>
</dbReference>
<evidence type="ECO:0000259" key="1">
    <source>
        <dbReference type="PROSITE" id="PS50878"/>
    </source>
</evidence>
<dbReference type="GO" id="GO:0071897">
    <property type="term" value="P:DNA biosynthetic process"/>
    <property type="evidence" value="ECO:0007669"/>
    <property type="project" value="UniProtKB-ARBA"/>
</dbReference>
<dbReference type="PROSITE" id="PS50878">
    <property type="entry name" value="RT_POL"/>
    <property type="match status" value="1"/>
</dbReference>
<dbReference type="GO" id="GO:0042575">
    <property type="term" value="C:DNA polymerase complex"/>
    <property type="evidence" value="ECO:0007669"/>
    <property type="project" value="UniProtKB-ARBA"/>
</dbReference>
<dbReference type="GO" id="GO:0004523">
    <property type="term" value="F:RNA-DNA hybrid ribonuclease activity"/>
    <property type="evidence" value="ECO:0007669"/>
    <property type="project" value="InterPro"/>
</dbReference>
<proteinExistence type="predicted"/>
<dbReference type="Pfam" id="PF00075">
    <property type="entry name" value="RNase_H"/>
    <property type="match status" value="1"/>
</dbReference>
<gene>
    <name evidence="3" type="primary">R1A1-elementORF2_272</name>
    <name evidence="3" type="ORF">AVEN_16326_1</name>
</gene>
<dbReference type="SUPFAM" id="SSF53098">
    <property type="entry name" value="Ribonuclease H-like"/>
    <property type="match status" value="1"/>
</dbReference>
<evidence type="ECO:0000313" key="3">
    <source>
        <dbReference type="EMBL" id="GBO00901.1"/>
    </source>
</evidence>
<dbReference type="Pfam" id="PF00078">
    <property type="entry name" value="RVT_1"/>
    <property type="match status" value="1"/>
</dbReference>
<feature type="domain" description="RNase H type-1" evidence="2">
    <location>
        <begin position="736"/>
        <end position="864"/>
    </location>
</feature>
<dbReference type="GO" id="GO:0003676">
    <property type="term" value="F:nucleic acid binding"/>
    <property type="evidence" value="ECO:0007669"/>
    <property type="project" value="InterPro"/>
</dbReference>
<protein>
    <recommendedName>
        <fullName evidence="5">Retrovirus-related Pol polyprotein from type-1 retrotransposable element R1</fullName>
    </recommendedName>
</protein>